<sequence length="256" mass="29645">MSKDLISTDEYIKIKKNRKRIKKIVVLFIFLISILVTLCLKIPYFNIESIEIKGNVNIPKEVIKDSSTIKTGNNIFYTNKKDAIENISLNPYIEEVKITKKLPNKLEIYVKEREALFYNKVDKDFFIISKNGCVLEKRKEIKNMKLINLQGFEFNESKIGSALKAKDERAVKILNDFGVLLKNNTSDVIFTQLDLRNLLDIKIYYNGICVKIGTSDQIEKKLNTAINILKRDELKKAKKGYVDVSYEGNPVFYIEK</sequence>
<dbReference type="PANTHER" id="PTHR37820">
    <property type="entry name" value="CELL DIVISION PROTEIN DIVIB"/>
    <property type="match status" value="1"/>
</dbReference>
<evidence type="ECO:0000256" key="5">
    <source>
        <dbReference type="ARBA" id="ARBA00022989"/>
    </source>
</evidence>
<comment type="function">
    <text evidence="8">Cell division protein that may be involved in stabilizing or promoting the assembly of the division complex.</text>
</comment>
<evidence type="ECO:0000256" key="1">
    <source>
        <dbReference type="ARBA" id="ARBA00004370"/>
    </source>
</evidence>
<evidence type="ECO:0000256" key="6">
    <source>
        <dbReference type="ARBA" id="ARBA00023136"/>
    </source>
</evidence>
<protein>
    <recommendedName>
        <fullName evidence="8">Cell division protein DivIB</fullName>
    </recommendedName>
</protein>
<dbReference type="AlphaFoldDB" id="A0A2G7HEU5"/>
<evidence type="ECO:0000259" key="9">
    <source>
        <dbReference type="PROSITE" id="PS51779"/>
    </source>
</evidence>
<feature type="transmembrane region" description="Helical" evidence="8">
    <location>
        <begin position="24"/>
        <end position="45"/>
    </location>
</feature>
<keyword evidence="11" id="KW-1185">Reference proteome</keyword>
<evidence type="ECO:0000256" key="8">
    <source>
        <dbReference type="HAMAP-Rule" id="MF_00912"/>
    </source>
</evidence>
<dbReference type="InterPro" id="IPR026580">
    <property type="entry name" value="DivIB"/>
</dbReference>
<dbReference type="GO" id="GO:0005886">
    <property type="term" value="C:plasma membrane"/>
    <property type="evidence" value="ECO:0007669"/>
    <property type="project" value="UniProtKB-SubCell"/>
</dbReference>
<comment type="similarity">
    <text evidence="8">Belongs to the FtsQ/DivIB family. DivIB subfamily.</text>
</comment>
<evidence type="ECO:0000256" key="7">
    <source>
        <dbReference type="ARBA" id="ARBA00023306"/>
    </source>
</evidence>
<evidence type="ECO:0000256" key="4">
    <source>
        <dbReference type="ARBA" id="ARBA00022692"/>
    </source>
</evidence>
<keyword evidence="7 8" id="KW-0131">Cell cycle</keyword>
<reference evidence="10 11" key="1">
    <citation type="submission" date="2017-10" db="EMBL/GenBank/DDBJ databases">
        <title>Reclassification of Eubacterium combesii and discrepancies in the nomenclature of botulinum neurotoxin producing clostridia. Request for an Opinion.</title>
        <authorList>
            <person name="Dobritsa A.P."/>
            <person name="Kutumbaka K.K."/>
            <person name="Samadpour M."/>
        </authorList>
    </citation>
    <scope>NUCLEOTIDE SEQUENCE [LARGE SCALE GENOMIC DNA]</scope>
    <source>
        <strain evidence="10 11">DSM 20696</strain>
    </source>
</reference>
<dbReference type="Gene3D" id="3.10.20.310">
    <property type="entry name" value="membrane protein fhac"/>
    <property type="match status" value="1"/>
</dbReference>
<name>A0A2G7HEU5_9CLOT</name>
<dbReference type="PROSITE" id="PS51779">
    <property type="entry name" value="POTRA"/>
    <property type="match status" value="1"/>
</dbReference>
<keyword evidence="6 8" id="KW-0472">Membrane</keyword>
<dbReference type="PANTHER" id="PTHR37820:SF1">
    <property type="entry name" value="CELL DIVISION PROTEIN FTSQ"/>
    <property type="match status" value="1"/>
</dbReference>
<dbReference type="InterPro" id="IPR034746">
    <property type="entry name" value="POTRA"/>
</dbReference>
<proteinExistence type="inferred from homology"/>
<dbReference type="GO" id="GO:0032153">
    <property type="term" value="C:cell division site"/>
    <property type="evidence" value="ECO:0007669"/>
    <property type="project" value="UniProtKB-UniRule"/>
</dbReference>
<keyword evidence="3 8" id="KW-0132">Cell division</keyword>
<comment type="subcellular location">
    <subcellularLocation>
        <location evidence="8">Cell membrane</location>
        <topology evidence="8">Single-pass type II membrane protein</topology>
    </subcellularLocation>
    <subcellularLocation>
        <location evidence="1">Membrane</location>
    </subcellularLocation>
    <text evidence="8">Localizes to the division septum.</text>
</comment>
<dbReference type="HAMAP" id="MF_00912">
    <property type="entry name" value="DivIB"/>
    <property type="match status" value="1"/>
</dbReference>
<organism evidence="10 11">
    <name type="scientific">Clostridium combesii</name>
    <dbReference type="NCBI Taxonomy" id="39481"/>
    <lineage>
        <taxon>Bacteria</taxon>
        <taxon>Bacillati</taxon>
        <taxon>Bacillota</taxon>
        <taxon>Clostridia</taxon>
        <taxon>Eubacteriales</taxon>
        <taxon>Clostridiaceae</taxon>
        <taxon>Clostridium</taxon>
    </lineage>
</organism>
<dbReference type="InterPro" id="IPR013685">
    <property type="entry name" value="POTRA_FtsQ_type"/>
</dbReference>
<dbReference type="EMBL" id="PEIK01000010">
    <property type="protein sequence ID" value="PIH03564.1"/>
    <property type="molecule type" value="Genomic_DNA"/>
</dbReference>
<comment type="caution">
    <text evidence="10">The sequence shown here is derived from an EMBL/GenBank/DDBJ whole genome shotgun (WGS) entry which is preliminary data.</text>
</comment>
<dbReference type="GO" id="GO:0043093">
    <property type="term" value="P:FtsZ-dependent cytokinesis"/>
    <property type="evidence" value="ECO:0007669"/>
    <property type="project" value="UniProtKB-UniRule"/>
</dbReference>
<evidence type="ECO:0000313" key="10">
    <source>
        <dbReference type="EMBL" id="PIH03564.1"/>
    </source>
</evidence>
<evidence type="ECO:0000256" key="3">
    <source>
        <dbReference type="ARBA" id="ARBA00022618"/>
    </source>
</evidence>
<dbReference type="InterPro" id="IPR005548">
    <property type="entry name" value="Cell_div_FtsQ/DivIB_C"/>
</dbReference>
<dbReference type="Proteomes" id="UP000231322">
    <property type="component" value="Unassembled WGS sequence"/>
</dbReference>
<dbReference type="InterPro" id="IPR050487">
    <property type="entry name" value="FtsQ_DivIB"/>
</dbReference>
<dbReference type="RefSeq" id="WP_099839722.1">
    <property type="nucleotide sequence ID" value="NZ_PEIK01000010.1"/>
</dbReference>
<dbReference type="Pfam" id="PF08478">
    <property type="entry name" value="POTRA_1"/>
    <property type="match status" value="1"/>
</dbReference>
<keyword evidence="2 8" id="KW-1003">Cell membrane</keyword>
<keyword evidence="5 8" id="KW-1133">Transmembrane helix</keyword>
<feature type="domain" description="POTRA" evidence="9">
    <location>
        <begin position="45"/>
        <end position="113"/>
    </location>
</feature>
<accession>A0A2G7HEU5</accession>
<evidence type="ECO:0000313" key="11">
    <source>
        <dbReference type="Proteomes" id="UP000231322"/>
    </source>
</evidence>
<gene>
    <name evidence="8" type="primary">divIB</name>
    <name evidence="10" type="ORF">CS538_12960</name>
</gene>
<evidence type="ECO:0000256" key="2">
    <source>
        <dbReference type="ARBA" id="ARBA00022475"/>
    </source>
</evidence>
<keyword evidence="4 8" id="KW-0812">Transmembrane</keyword>
<dbReference type="Pfam" id="PF03799">
    <property type="entry name" value="FtsQ_DivIB_C"/>
    <property type="match status" value="1"/>
</dbReference>